<reference evidence="1 2" key="1">
    <citation type="submission" date="2016-10" db="EMBL/GenBank/DDBJ databases">
        <authorList>
            <person name="de Groot N.N."/>
        </authorList>
    </citation>
    <scope>NUCLEOTIDE SEQUENCE [LARGE SCALE GENOMIC DNA]</scope>
    <source>
        <strain evidence="1 2">DSM 2895</strain>
    </source>
</reference>
<accession>A0A1G9BDG6</accession>
<gene>
    <name evidence="1" type="ORF">SAMN04487909_15131</name>
</gene>
<name>A0A1G9BDG6_ANEMI</name>
<dbReference type="EMBL" id="FNED01000051">
    <property type="protein sequence ID" value="SDK37523.1"/>
    <property type="molecule type" value="Genomic_DNA"/>
</dbReference>
<proteinExistence type="predicted"/>
<evidence type="ECO:0000313" key="1">
    <source>
        <dbReference type="EMBL" id="SDK37523.1"/>
    </source>
</evidence>
<organism evidence="1 2">
    <name type="scientific">Aneurinibacillus migulanus</name>
    <name type="common">Bacillus migulanus</name>
    <dbReference type="NCBI Taxonomy" id="47500"/>
    <lineage>
        <taxon>Bacteria</taxon>
        <taxon>Bacillati</taxon>
        <taxon>Bacillota</taxon>
        <taxon>Bacilli</taxon>
        <taxon>Bacillales</taxon>
        <taxon>Paenibacillaceae</taxon>
        <taxon>Aneurinibacillus group</taxon>
        <taxon>Aneurinibacillus</taxon>
    </lineage>
</organism>
<dbReference type="AlphaFoldDB" id="A0A1G9BDG6"/>
<protein>
    <submittedName>
        <fullName evidence="1">Uncharacterized protein</fullName>
    </submittedName>
</protein>
<evidence type="ECO:0000313" key="2">
    <source>
        <dbReference type="Proteomes" id="UP000182836"/>
    </source>
</evidence>
<dbReference type="Proteomes" id="UP000182836">
    <property type="component" value="Unassembled WGS sequence"/>
</dbReference>
<sequence>MKEDITNVVGKQSFITEARREQITEATIRTLDVIGYVKASLS</sequence>